<dbReference type="PRINTS" id="PR00081">
    <property type="entry name" value="GDHRDH"/>
</dbReference>
<keyword evidence="3" id="KW-1185">Reference proteome</keyword>
<dbReference type="InterPro" id="IPR002347">
    <property type="entry name" value="SDR_fam"/>
</dbReference>
<reference evidence="2 3" key="1">
    <citation type="submission" date="2016-11" db="EMBL/GenBank/DDBJ databases">
        <title>Draft Genome Assembly of Colletotrichum chlorophyti a pathogen of herbaceous plants.</title>
        <authorList>
            <person name="Gan P."/>
            <person name="Narusaka M."/>
            <person name="Tsushima A."/>
            <person name="Narusaka Y."/>
            <person name="Takano Y."/>
            <person name="Shirasu K."/>
        </authorList>
    </citation>
    <scope>NUCLEOTIDE SEQUENCE [LARGE SCALE GENOMIC DNA]</scope>
    <source>
        <strain evidence="2 3">NTL11</strain>
    </source>
</reference>
<dbReference type="SUPFAM" id="SSF51735">
    <property type="entry name" value="NAD(P)-binding Rossmann-fold domains"/>
    <property type="match status" value="1"/>
</dbReference>
<protein>
    <submittedName>
        <fullName evidence="2">Retinol dehydrogenase 14</fullName>
    </submittedName>
</protein>
<name>A0A1Q8RC94_9PEZI</name>
<dbReference type="GO" id="GO:0016491">
    <property type="term" value="F:oxidoreductase activity"/>
    <property type="evidence" value="ECO:0007669"/>
    <property type="project" value="UniProtKB-KW"/>
</dbReference>
<dbReference type="PANTHER" id="PTHR43157:SF35">
    <property type="entry name" value="DEHYDROGENASE_REDUCTASE FAMILY PROTEIN, PUTATIVE-RELATED"/>
    <property type="match status" value="1"/>
</dbReference>
<comment type="caution">
    <text evidence="2">The sequence shown here is derived from an EMBL/GenBank/DDBJ whole genome shotgun (WGS) entry which is preliminary data.</text>
</comment>
<dbReference type="Gene3D" id="3.40.50.720">
    <property type="entry name" value="NAD(P)-binding Rossmann-like Domain"/>
    <property type="match status" value="1"/>
</dbReference>
<dbReference type="STRING" id="708187.A0A1Q8RC94"/>
<gene>
    <name evidence="2" type="ORF">CCHL11_07017</name>
</gene>
<sequence>MSSSLQDDASFEATFKGFLRRQRVPPSPLPAGLRLNGQSAIVTGSNVGIGLAASRQLLELGLSHLIMGVRSQAKGDAAASQLRMDFPDSQVSVWILDMESYDSIRKFAEQCASLPRIDVVILNAGLMAFSYKTAAETGHEITMQVNYLSTVYLSLLLVPVLKSKKAASVPRQPVLSIVGSDMAYTASLKSKNPILPQFDDPKSFGQIPAYANSKLLLMFFIARLAELVDPNEVLINLSNPGMTKGTALGHDGPAIARKIFGVAQYFLARTAEVGASVYLDAALTRGAESHGSFVSDWFPPIWYTEEGKALAARLLDETMKELKPAGASLPLKA</sequence>
<evidence type="ECO:0000256" key="1">
    <source>
        <dbReference type="ARBA" id="ARBA00023002"/>
    </source>
</evidence>
<dbReference type="Proteomes" id="UP000186583">
    <property type="component" value="Unassembled WGS sequence"/>
</dbReference>
<dbReference type="InterPro" id="IPR036291">
    <property type="entry name" value="NAD(P)-bd_dom_sf"/>
</dbReference>
<evidence type="ECO:0000313" key="2">
    <source>
        <dbReference type="EMBL" id="OLN81869.1"/>
    </source>
</evidence>
<dbReference type="EMBL" id="MPGH01000240">
    <property type="protein sequence ID" value="OLN81869.1"/>
    <property type="molecule type" value="Genomic_DNA"/>
</dbReference>
<dbReference type="AlphaFoldDB" id="A0A1Q8RC94"/>
<organism evidence="2 3">
    <name type="scientific">Colletotrichum chlorophyti</name>
    <dbReference type="NCBI Taxonomy" id="708187"/>
    <lineage>
        <taxon>Eukaryota</taxon>
        <taxon>Fungi</taxon>
        <taxon>Dikarya</taxon>
        <taxon>Ascomycota</taxon>
        <taxon>Pezizomycotina</taxon>
        <taxon>Sordariomycetes</taxon>
        <taxon>Hypocreomycetidae</taxon>
        <taxon>Glomerellales</taxon>
        <taxon>Glomerellaceae</taxon>
        <taxon>Colletotrichum</taxon>
    </lineage>
</organism>
<evidence type="ECO:0000313" key="3">
    <source>
        <dbReference type="Proteomes" id="UP000186583"/>
    </source>
</evidence>
<dbReference type="PANTHER" id="PTHR43157">
    <property type="entry name" value="PHOSPHATIDYLINOSITOL-GLYCAN BIOSYNTHESIS CLASS F PROTEIN-RELATED"/>
    <property type="match status" value="1"/>
</dbReference>
<accession>A0A1Q8RC94</accession>
<keyword evidence="1" id="KW-0560">Oxidoreductase</keyword>
<proteinExistence type="predicted"/>
<dbReference type="OrthoDB" id="542013at2759"/>
<dbReference type="Pfam" id="PF00106">
    <property type="entry name" value="adh_short"/>
    <property type="match status" value="1"/>
</dbReference>